<keyword evidence="1" id="KW-0479">Metal-binding</keyword>
<dbReference type="SUPFAM" id="SSF57903">
    <property type="entry name" value="FYVE/PHD zinc finger"/>
    <property type="match status" value="1"/>
</dbReference>
<dbReference type="SMART" id="SM00249">
    <property type="entry name" value="PHD"/>
    <property type="match status" value="1"/>
</dbReference>
<dbReference type="PROSITE" id="PS50016">
    <property type="entry name" value="ZF_PHD_2"/>
    <property type="match status" value="1"/>
</dbReference>
<accession>A0A1B6EJR7</accession>
<evidence type="ECO:0000259" key="6">
    <source>
        <dbReference type="PROSITE" id="PS50016"/>
    </source>
</evidence>
<name>A0A1B6EJR7_9HEMI</name>
<evidence type="ECO:0000256" key="2">
    <source>
        <dbReference type="ARBA" id="ARBA00022771"/>
    </source>
</evidence>
<dbReference type="InterPro" id="IPR019787">
    <property type="entry name" value="Znf_PHD-finger"/>
</dbReference>
<feature type="domain" description="PHD-type" evidence="6">
    <location>
        <begin position="58"/>
        <end position="111"/>
    </location>
</feature>
<reference evidence="7" key="1">
    <citation type="submission" date="2015-11" db="EMBL/GenBank/DDBJ databases">
        <title>De novo transcriptome assembly of four potential Pierce s Disease insect vectors from Arizona vineyards.</title>
        <authorList>
            <person name="Tassone E.E."/>
        </authorList>
    </citation>
    <scope>NUCLEOTIDE SEQUENCE</scope>
</reference>
<sequence>MKDIKLLKNKNYKSEMLKKFEEQCSSEHDDKKQASPALVDKVTPTSSLGKKSVKTHVSGLCYSCGRGFKANDEAAECDLCDKVYHVTCVVSESGLIDKNDPVFICQPCLKFGDDILKDLGSNF</sequence>
<evidence type="ECO:0000256" key="3">
    <source>
        <dbReference type="ARBA" id="ARBA00022833"/>
    </source>
</evidence>
<evidence type="ECO:0000313" key="7">
    <source>
        <dbReference type="EMBL" id="JAS38141.1"/>
    </source>
</evidence>
<gene>
    <name evidence="7" type="ORF">g.48767</name>
</gene>
<dbReference type="GO" id="GO:0008270">
    <property type="term" value="F:zinc ion binding"/>
    <property type="evidence" value="ECO:0007669"/>
    <property type="project" value="UniProtKB-KW"/>
</dbReference>
<evidence type="ECO:0000256" key="4">
    <source>
        <dbReference type="PROSITE-ProRule" id="PRU00146"/>
    </source>
</evidence>
<feature type="region of interest" description="Disordered" evidence="5">
    <location>
        <begin position="23"/>
        <end position="49"/>
    </location>
</feature>
<evidence type="ECO:0000256" key="1">
    <source>
        <dbReference type="ARBA" id="ARBA00022723"/>
    </source>
</evidence>
<dbReference type="InterPro" id="IPR001965">
    <property type="entry name" value="Znf_PHD"/>
</dbReference>
<keyword evidence="2 4" id="KW-0863">Zinc-finger</keyword>
<dbReference type="CDD" id="cd15489">
    <property type="entry name" value="PHD_SF"/>
    <property type="match status" value="1"/>
</dbReference>
<protein>
    <recommendedName>
        <fullName evidence="6">PHD-type domain-containing protein</fullName>
    </recommendedName>
</protein>
<keyword evidence="3" id="KW-0862">Zinc</keyword>
<organism evidence="7">
    <name type="scientific">Cuerna arida</name>
    <dbReference type="NCBI Taxonomy" id="1464854"/>
    <lineage>
        <taxon>Eukaryota</taxon>
        <taxon>Metazoa</taxon>
        <taxon>Ecdysozoa</taxon>
        <taxon>Arthropoda</taxon>
        <taxon>Hexapoda</taxon>
        <taxon>Insecta</taxon>
        <taxon>Pterygota</taxon>
        <taxon>Neoptera</taxon>
        <taxon>Paraneoptera</taxon>
        <taxon>Hemiptera</taxon>
        <taxon>Auchenorrhyncha</taxon>
        <taxon>Membracoidea</taxon>
        <taxon>Cicadellidae</taxon>
        <taxon>Cicadellinae</taxon>
        <taxon>Proconiini</taxon>
        <taxon>Cuerna</taxon>
    </lineage>
</organism>
<feature type="compositionally biased region" description="Basic and acidic residues" evidence="5">
    <location>
        <begin position="23"/>
        <end position="33"/>
    </location>
</feature>
<dbReference type="InterPro" id="IPR013083">
    <property type="entry name" value="Znf_RING/FYVE/PHD"/>
</dbReference>
<dbReference type="EMBL" id="GECZ01031628">
    <property type="protein sequence ID" value="JAS38141.1"/>
    <property type="molecule type" value="Transcribed_RNA"/>
</dbReference>
<dbReference type="AlphaFoldDB" id="A0A1B6EJR7"/>
<dbReference type="InterPro" id="IPR011011">
    <property type="entry name" value="Znf_FYVE_PHD"/>
</dbReference>
<dbReference type="Gene3D" id="3.30.40.10">
    <property type="entry name" value="Zinc/RING finger domain, C3HC4 (zinc finger)"/>
    <property type="match status" value="1"/>
</dbReference>
<evidence type="ECO:0000256" key="5">
    <source>
        <dbReference type="SAM" id="MobiDB-lite"/>
    </source>
</evidence>
<proteinExistence type="predicted"/>